<dbReference type="AlphaFoldDB" id="A0AAV6XDS2"/>
<dbReference type="SMART" id="SM00743">
    <property type="entry name" value="Agenet"/>
    <property type="match status" value="2"/>
</dbReference>
<dbReference type="Proteomes" id="UP000826271">
    <property type="component" value="Unassembled WGS sequence"/>
</dbReference>
<feature type="domain" description="Agenet" evidence="1">
    <location>
        <begin position="1"/>
        <end position="70"/>
    </location>
</feature>
<proteinExistence type="predicted"/>
<feature type="domain" description="Agenet" evidence="1">
    <location>
        <begin position="74"/>
        <end position="131"/>
    </location>
</feature>
<keyword evidence="3" id="KW-1185">Reference proteome</keyword>
<gene>
    <name evidence="2" type="ORF">BUALT_Bualt06G0034500</name>
</gene>
<dbReference type="Gene3D" id="2.30.30.140">
    <property type="match status" value="1"/>
</dbReference>
<accession>A0AAV6XDS2</accession>
<evidence type="ECO:0000313" key="3">
    <source>
        <dbReference type="Proteomes" id="UP000826271"/>
    </source>
</evidence>
<dbReference type="Pfam" id="PF05641">
    <property type="entry name" value="Agenet"/>
    <property type="match status" value="1"/>
</dbReference>
<reference evidence="2" key="1">
    <citation type="submission" date="2019-10" db="EMBL/GenBank/DDBJ databases">
        <authorList>
            <person name="Zhang R."/>
            <person name="Pan Y."/>
            <person name="Wang J."/>
            <person name="Ma R."/>
            <person name="Yu S."/>
        </authorList>
    </citation>
    <scope>NUCLEOTIDE SEQUENCE</scope>
    <source>
        <strain evidence="2">LA-IB0</strain>
        <tissue evidence="2">Leaf</tissue>
    </source>
</reference>
<dbReference type="InterPro" id="IPR008395">
    <property type="entry name" value="Agenet-like_dom"/>
</dbReference>
<dbReference type="PANTHER" id="PTHR31917">
    <property type="entry name" value="AGENET DOMAIN-CONTAINING PROTEIN-RELATED"/>
    <property type="match status" value="1"/>
</dbReference>
<dbReference type="InterPro" id="IPR014002">
    <property type="entry name" value="Agenet_dom_plant"/>
</dbReference>
<protein>
    <recommendedName>
        <fullName evidence="1">Agenet domain-containing protein</fullName>
    </recommendedName>
</protein>
<name>A0AAV6XDS2_9LAMI</name>
<dbReference type="CDD" id="cd20405">
    <property type="entry name" value="Tudor_Agenet_AtDUF_rpt1_3"/>
    <property type="match status" value="1"/>
</dbReference>
<dbReference type="PANTHER" id="PTHR31917:SF148">
    <property type="entry name" value="DUF724 DOMAIN-CONTAINING PROTEIN 2"/>
    <property type="match status" value="1"/>
</dbReference>
<evidence type="ECO:0000313" key="2">
    <source>
        <dbReference type="EMBL" id="KAG8380619.1"/>
    </source>
</evidence>
<organism evidence="2 3">
    <name type="scientific">Buddleja alternifolia</name>
    <dbReference type="NCBI Taxonomy" id="168488"/>
    <lineage>
        <taxon>Eukaryota</taxon>
        <taxon>Viridiplantae</taxon>
        <taxon>Streptophyta</taxon>
        <taxon>Embryophyta</taxon>
        <taxon>Tracheophyta</taxon>
        <taxon>Spermatophyta</taxon>
        <taxon>Magnoliopsida</taxon>
        <taxon>eudicotyledons</taxon>
        <taxon>Gunneridae</taxon>
        <taxon>Pentapetalae</taxon>
        <taxon>asterids</taxon>
        <taxon>lamiids</taxon>
        <taxon>Lamiales</taxon>
        <taxon>Scrophulariaceae</taxon>
        <taxon>Buddlejeae</taxon>
        <taxon>Buddleja</taxon>
    </lineage>
</organism>
<dbReference type="EMBL" id="WHWC01000006">
    <property type="protein sequence ID" value="KAG8380619.1"/>
    <property type="molecule type" value="Genomic_DNA"/>
</dbReference>
<sequence>MAFYVGDSIEVSSKEDGFFGSYYEATVVAKITRNNQCVVEYKNLVEDDLSAPLREVVSADEVRPAPPPLGQPTIRYFYGDVVDAFDNEGWWVGTVKGMDVNEGKYYVYFELFKVKIAYHPSAIKGIKEMECVTCACCYL</sequence>
<comment type="caution">
    <text evidence="2">The sequence shown here is derived from an EMBL/GenBank/DDBJ whole genome shotgun (WGS) entry which is preliminary data.</text>
</comment>
<dbReference type="CDD" id="cd20406">
    <property type="entry name" value="Tudor_Agenet_AtDUF_rpt2_4"/>
    <property type="match status" value="1"/>
</dbReference>
<evidence type="ECO:0000259" key="1">
    <source>
        <dbReference type="SMART" id="SM00743"/>
    </source>
</evidence>